<keyword evidence="2" id="KW-1185">Reference proteome</keyword>
<reference evidence="1" key="1">
    <citation type="submission" date="2021-01" db="EMBL/GenBank/DDBJ databases">
        <title>Modified the classification status of verrucomicrobia.</title>
        <authorList>
            <person name="Feng X."/>
        </authorList>
    </citation>
    <scope>NUCLEOTIDE SEQUENCE</scope>
    <source>
        <strain evidence="1">KCTC 22201</strain>
    </source>
</reference>
<gene>
    <name evidence="1" type="ORF">JIN81_12920</name>
</gene>
<name>A0A934VGC4_9BACT</name>
<sequence length="286" mass="31533">MPAAHPASVRACRTAGLLACTLLAIGSCEHDDPRSVEAAPADPREVSRRLAAEFPLLPVIEGTLWRQLEEAEDLASNPGSTASQRAEATAGIHRITDRLQEKHPFRQEEQRTMLGGIVHHKESGKIEIPVAVCFPKESDSRHPGELELILCATTGRSHETLFTTDARPLHLELLMHLAGYRKSPPSSTFRIDVVIPDHEVIPIESLIRSADGDPLPERLLWEFSGGEFTDPYLPDMTGDFLICWHAHESVLRIRHEGIASGEIKLKPVAHPALKQNQPATLILSPE</sequence>
<dbReference type="EMBL" id="JAENII010000009">
    <property type="protein sequence ID" value="MBK1827926.1"/>
    <property type="molecule type" value="Genomic_DNA"/>
</dbReference>
<evidence type="ECO:0000313" key="1">
    <source>
        <dbReference type="EMBL" id="MBK1827926.1"/>
    </source>
</evidence>
<comment type="caution">
    <text evidence="1">The sequence shown here is derived from an EMBL/GenBank/DDBJ whole genome shotgun (WGS) entry which is preliminary data.</text>
</comment>
<dbReference type="AlphaFoldDB" id="A0A934VGC4"/>
<protein>
    <submittedName>
        <fullName evidence="1">Uncharacterized protein</fullName>
    </submittedName>
</protein>
<dbReference type="Proteomes" id="UP000658278">
    <property type="component" value="Unassembled WGS sequence"/>
</dbReference>
<dbReference type="RefSeq" id="WP_200280265.1">
    <property type="nucleotide sequence ID" value="NZ_JAENII010000009.1"/>
</dbReference>
<organism evidence="1 2">
    <name type="scientific">Haloferula rosea</name>
    <dbReference type="NCBI Taxonomy" id="490093"/>
    <lineage>
        <taxon>Bacteria</taxon>
        <taxon>Pseudomonadati</taxon>
        <taxon>Verrucomicrobiota</taxon>
        <taxon>Verrucomicrobiia</taxon>
        <taxon>Verrucomicrobiales</taxon>
        <taxon>Verrucomicrobiaceae</taxon>
        <taxon>Haloferula</taxon>
    </lineage>
</organism>
<evidence type="ECO:0000313" key="2">
    <source>
        <dbReference type="Proteomes" id="UP000658278"/>
    </source>
</evidence>
<proteinExistence type="predicted"/>
<accession>A0A934VGC4</accession>